<name>A0A2G2X6W5_CAPBA</name>
<dbReference type="AlphaFoldDB" id="A0A2G2X6W5"/>
<protein>
    <submittedName>
        <fullName evidence="1">Uncharacterized protein</fullName>
    </submittedName>
</protein>
<organism evidence="1 2">
    <name type="scientific">Capsicum baccatum</name>
    <name type="common">Peruvian pepper</name>
    <dbReference type="NCBI Taxonomy" id="33114"/>
    <lineage>
        <taxon>Eukaryota</taxon>
        <taxon>Viridiplantae</taxon>
        <taxon>Streptophyta</taxon>
        <taxon>Embryophyta</taxon>
        <taxon>Tracheophyta</taxon>
        <taxon>Spermatophyta</taxon>
        <taxon>Magnoliopsida</taxon>
        <taxon>eudicotyledons</taxon>
        <taxon>Gunneridae</taxon>
        <taxon>Pentapetalae</taxon>
        <taxon>asterids</taxon>
        <taxon>lamiids</taxon>
        <taxon>Solanales</taxon>
        <taxon>Solanaceae</taxon>
        <taxon>Solanoideae</taxon>
        <taxon>Capsiceae</taxon>
        <taxon>Capsicum</taxon>
    </lineage>
</organism>
<dbReference type="EMBL" id="MLFT02000003">
    <property type="protein sequence ID" value="PHT53210.1"/>
    <property type="molecule type" value="Genomic_DNA"/>
</dbReference>
<evidence type="ECO:0000313" key="1">
    <source>
        <dbReference type="EMBL" id="PHT53210.1"/>
    </source>
</evidence>
<dbReference type="PANTHER" id="PTHR33411">
    <property type="entry name" value="OS08G0392500 PROTEIN"/>
    <property type="match status" value="1"/>
</dbReference>
<proteinExistence type="predicted"/>
<comment type="caution">
    <text evidence="1">The sequence shown here is derived from an EMBL/GenBank/DDBJ whole genome shotgun (WGS) entry which is preliminary data.</text>
</comment>
<reference evidence="1 2" key="1">
    <citation type="journal article" date="2017" name="Genome Biol.">
        <title>New reference genome sequences of hot pepper reveal the massive evolution of plant disease-resistance genes by retroduplication.</title>
        <authorList>
            <person name="Kim S."/>
            <person name="Park J."/>
            <person name="Yeom S.I."/>
            <person name="Kim Y.M."/>
            <person name="Seo E."/>
            <person name="Kim K.T."/>
            <person name="Kim M.S."/>
            <person name="Lee J.M."/>
            <person name="Cheong K."/>
            <person name="Shin H.S."/>
            <person name="Kim S.B."/>
            <person name="Han K."/>
            <person name="Lee J."/>
            <person name="Park M."/>
            <person name="Lee H.A."/>
            <person name="Lee H.Y."/>
            <person name="Lee Y."/>
            <person name="Oh S."/>
            <person name="Lee J.H."/>
            <person name="Choi E."/>
            <person name="Choi E."/>
            <person name="Lee S.E."/>
            <person name="Jeon J."/>
            <person name="Kim H."/>
            <person name="Choi G."/>
            <person name="Song H."/>
            <person name="Lee J."/>
            <person name="Lee S.C."/>
            <person name="Kwon J.K."/>
            <person name="Lee H.Y."/>
            <person name="Koo N."/>
            <person name="Hong Y."/>
            <person name="Kim R.W."/>
            <person name="Kang W.H."/>
            <person name="Huh J.H."/>
            <person name="Kang B.C."/>
            <person name="Yang T.J."/>
            <person name="Lee Y.H."/>
            <person name="Bennetzen J.L."/>
            <person name="Choi D."/>
        </authorList>
    </citation>
    <scope>NUCLEOTIDE SEQUENCE [LARGE SCALE GENOMIC DNA]</scope>
    <source>
        <strain evidence="2">cv. PBC81</strain>
    </source>
</reference>
<accession>A0A2G2X6W5</accession>
<reference evidence="2" key="2">
    <citation type="journal article" date="2017" name="J. Anim. Genet.">
        <title>Multiple reference genome sequences of hot pepper reveal the massive evolution of plant disease resistance genes by retroduplication.</title>
        <authorList>
            <person name="Kim S."/>
            <person name="Park J."/>
            <person name="Yeom S.-I."/>
            <person name="Kim Y.-M."/>
            <person name="Seo E."/>
            <person name="Kim K.-T."/>
            <person name="Kim M.-S."/>
            <person name="Lee J.M."/>
            <person name="Cheong K."/>
            <person name="Shin H.-S."/>
            <person name="Kim S.-B."/>
            <person name="Han K."/>
            <person name="Lee J."/>
            <person name="Park M."/>
            <person name="Lee H.-A."/>
            <person name="Lee H.-Y."/>
            <person name="Lee Y."/>
            <person name="Oh S."/>
            <person name="Lee J.H."/>
            <person name="Choi E."/>
            <person name="Choi E."/>
            <person name="Lee S.E."/>
            <person name="Jeon J."/>
            <person name="Kim H."/>
            <person name="Choi G."/>
            <person name="Song H."/>
            <person name="Lee J."/>
            <person name="Lee S.-C."/>
            <person name="Kwon J.-K."/>
            <person name="Lee H.-Y."/>
            <person name="Koo N."/>
            <person name="Hong Y."/>
            <person name="Kim R.W."/>
            <person name="Kang W.-H."/>
            <person name="Huh J.H."/>
            <person name="Kang B.-C."/>
            <person name="Yang T.-J."/>
            <person name="Lee Y.-H."/>
            <person name="Bennetzen J.L."/>
            <person name="Choi D."/>
        </authorList>
    </citation>
    <scope>NUCLEOTIDE SEQUENCE [LARGE SCALE GENOMIC DNA]</scope>
    <source>
        <strain evidence="2">cv. PBC81</strain>
    </source>
</reference>
<dbReference type="PANTHER" id="PTHR33411:SF26">
    <property type="entry name" value="TRANSPOSASE-ASSOCIATED DOMAIN-CONTAINING PROTEIN"/>
    <property type="match status" value="1"/>
</dbReference>
<evidence type="ECO:0000313" key="2">
    <source>
        <dbReference type="Proteomes" id="UP000224567"/>
    </source>
</evidence>
<dbReference type="Proteomes" id="UP000224567">
    <property type="component" value="Unassembled WGS sequence"/>
</dbReference>
<sequence length="155" mass="17347">MQKFTPAELAKAPRRLVRRTGQGAALPVAVTFRKMQQLEHEALNTEIGIDNSVVWLDHDHGGGSMWKIHHHLGVPKKGRTYGTGVLQSSSSPSLFSSSSSTLQTVEEMESMKKQILDLMQKCAANDAKFSKFEELVKNHMPQVFHDKEDNESDDN</sequence>
<keyword evidence="2" id="KW-1185">Reference proteome</keyword>
<gene>
    <name evidence="1" type="ORF">CQW23_07672</name>
</gene>